<dbReference type="NCBIfam" id="NF004424">
    <property type="entry name" value="PRK05766.1"/>
    <property type="match status" value="1"/>
</dbReference>
<dbReference type="GO" id="GO:0005791">
    <property type="term" value="C:rough endoplasmic reticulum"/>
    <property type="evidence" value="ECO:0007669"/>
    <property type="project" value="UniProtKB-SubCell"/>
</dbReference>
<evidence type="ECO:0000256" key="3">
    <source>
        <dbReference type="ARBA" id="ARBA00004514"/>
    </source>
</evidence>
<dbReference type="PROSITE" id="PS00527">
    <property type="entry name" value="RIBOSOMAL_S14"/>
    <property type="match status" value="1"/>
</dbReference>
<keyword evidence="9" id="KW-0687">Ribonucleoprotein</keyword>
<dbReference type="AlphaFoldDB" id="A0A182F7J5"/>
<evidence type="ECO:0000256" key="10">
    <source>
        <dbReference type="ARBA" id="ARBA00035167"/>
    </source>
</evidence>
<comment type="cofactor">
    <cofactor evidence="1">
        <name>Zn(2+)</name>
        <dbReference type="ChEBI" id="CHEBI:29105"/>
    </cofactor>
</comment>
<evidence type="ECO:0000256" key="6">
    <source>
        <dbReference type="ARBA" id="ARBA00022824"/>
    </source>
</evidence>
<evidence type="ECO:0000256" key="1">
    <source>
        <dbReference type="ARBA" id="ARBA00001947"/>
    </source>
</evidence>
<dbReference type="GO" id="GO:0008270">
    <property type="term" value="F:zinc ion binding"/>
    <property type="evidence" value="ECO:0007669"/>
    <property type="project" value="InterPro"/>
</dbReference>
<dbReference type="RefSeq" id="XP_035777451.1">
    <property type="nucleotide sequence ID" value="XM_035921558.1"/>
</dbReference>
<dbReference type="PANTHER" id="PTHR12010:SF2">
    <property type="entry name" value="40S RIBOSOMAL PROTEIN S29"/>
    <property type="match status" value="1"/>
</dbReference>
<dbReference type="STRING" id="7167.A0A182F7J5"/>
<dbReference type="GO" id="GO:0022627">
    <property type="term" value="C:cytosolic small ribosomal subunit"/>
    <property type="evidence" value="ECO:0007669"/>
    <property type="project" value="TreeGrafter"/>
</dbReference>
<dbReference type="VEuPathDB" id="VectorBase:AALB002454"/>
<name>A0A182F7J5_ANOAL</name>
<dbReference type="InterPro" id="IPR043140">
    <property type="entry name" value="Ribosomal_uS14_sf"/>
</dbReference>
<evidence type="ECO:0000256" key="11">
    <source>
        <dbReference type="ARBA" id="ARBA00035455"/>
    </source>
</evidence>
<dbReference type="FunFam" id="4.10.830.10:FF:000002">
    <property type="entry name" value="40S ribosomal protein S29"/>
    <property type="match status" value="1"/>
</dbReference>
<reference evidence="12 13" key="1">
    <citation type="journal article" date="2017" name="G3 (Bethesda)">
        <title>The Physical Genome Mapping of Anopheles albimanus Corrected Scaffold Misassemblies and Identified Interarm Rearrangements in Genus Anopheles.</title>
        <authorList>
            <person name="Artemov G.N."/>
            <person name="Peery A.N."/>
            <person name="Jiang X."/>
            <person name="Tu Z."/>
            <person name="Stegniy V.N."/>
            <person name="Sharakhova M.V."/>
            <person name="Sharakhov I.V."/>
        </authorList>
    </citation>
    <scope>NUCLEOTIDE SEQUENCE [LARGE SCALE GENOMIC DNA]</scope>
    <source>
        <strain evidence="12 13">ALBI9_A</strain>
    </source>
</reference>
<evidence type="ECO:0000256" key="9">
    <source>
        <dbReference type="ARBA" id="ARBA00023274"/>
    </source>
</evidence>
<evidence type="ECO:0000256" key="7">
    <source>
        <dbReference type="ARBA" id="ARBA00022833"/>
    </source>
</evidence>
<comment type="subunit">
    <text evidence="5">Component of the 40S small ribosomal subunit.</text>
</comment>
<sequence>MGFANLWYSHPRKYGQGSRFCRACSNNHGMIRKYGLNICRQCFREYAKDIGFRKLD</sequence>
<dbReference type="CTD" id="6235"/>
<evidence type="ECO:0000256" key="5">
    <source>
        <dbReference type="ARBA" id="ARBA00011542"/>
    </source>
</evidence>
<dbReference type="Proteomes" id="UP000069272">
    <property type="component" value="Chromosome 2R"/>
</dbReference>
<dbReference type="EnsemblMetazoa" id="AALB002454-RA">
    <property type="protein sequence ID" value="AALB002454-PA"/>
    <property type="gene ID" value="AALB002454"/>
</dbReference>
<dbReference type="PANTHER" id="PTHR12010">
    <property type="entry name" value="40S RIBOSOMAL PROTEIN S29"/>
    <property type="match status" value="1"/>
</dbReference>
<dbReference type="GeneID" id="118458766"/>
<proteinExistence type="inferred from homology"/>
<dbReference type="InterPro" id="IPR001209">
    <property type="entry name" value="Ribosomal_uS14"/>
</dbReference>
<keyword evidence="6" id="KW-0256">Endoplasmic reticulum</keyword>
<dbReference type="GO" id="GO:0002181">
    <property type="term" value="P:cytoplasmic translation"/>
    <property type="evidence" value="ECO:0007669"/>
    <property type="project" value="TreeGrafter"/>
</dbReference>
<protein>
    <recommendedName>
        <fullName evidence="10">Small ribosomal subunit protein uS14</fullName>
    </recommendedName>
    <alternativeName>
        <fullName evidence="11">40S ribosomal protein S29</fullName>
    </alternativeName>
</protein>
<keyword evidence="8" id="KW-0689">Ribosomal protein</keyword>
<dbReference type="VEuPathDB" id="VectorBase:AALB20_029537"/>
<comment type="similarity">
    <text evidence="4">Belongs to the universal ribosomal protein uS14 family.</text>
</comment>
<keyword evidence="7" id="KW-0862">Zinc</keyword>
<evidence type="ECO:0000313" key="12">
    <source>
        <dbReference type="EnsemblMetazoa" id="AALB002454-PA"/>
    </source>
</evidence>
<evidence type="ECO:0000256" key="2">
    <source>
        <dbReference type="ARBA" id="ARBA00004427"/>
    </source>
</evidence>
<evidence type="ECO:0000313" key="13">
    <source>
        <dbReference type="Proteomes" id="UP000069272"/>
    </source>
</evidence>
<dbReference type="GO" id="GO:0003735">
    <property type="term" value="F:structural constituent of ribosome"/>
    <property type="evidence" value="ECO:0007669"/>
    <property type="project" value="InterPro"/>
</dbReference>
<evidence type="ECO:0000256" key="4">
    <source>
        <dbReference type="ARBA" id="ARBA00009083"/>
    </source>
</evidence>
<dbReference type="Pfam" id="PF00253">
    <property type="entry name" value="Ribosomal_S14"/>
    <property type="match status" value="1"/>
</dbReference>
<accession>A0A182F7J5</accession>
<comment type="subcellular location">
    <subcellularLocation>
        <location evidence="3">Cytoplasm</location>
        <location evidence="3">Cytosol</location>
    </subcellularLocation>
    <subcellularLocation>
        <location evidence="2">Rough endoplasmic reticulum</location>
    </subcellularLocation>
</comment>
<evidence type="ECO:0000256" key="8">
    <source>
        <dbReference type="ARBA" id="ARBA00022980"/>
    </source>
</evidence>
<dbReference type="KEGG" id="aali:118458766"/>
<dbReference type="Gene3D" id="4.10.830.10">
    <property type="entry name" value="30s Ribosomal Protein S14, Chain N"/>
    <property type="match status" value="1"/>
</dbReference>
<organism evidence="12 13">
    <name type="scientific">Anopheles albimanus</name>
    <name type="common">New world malaria mosquito</name>
    <dbReference type="NCBI Taxonomy" id="7167"/>
    <lineage>
        <taxon>Eukaryota</taxon>
        <taxon>Metazoa</taxon>
        <taxon>Ecdysozoa</taxon>
        <taxon>Arthropoda</taxon>
        <taxon>Hexapoda</taxon>
        <taxon>Insecta</taxon>
        <taxon>Pterygota</taxon>
        <taxon>Neoptera</taxon>
        <taxon>Endopterygota</taxon>
        <taxon>Diptera</taxon>
        <taxon>Nematocera</taxon>
        <taxon>Culicoidea</taxon>
        <taxon>Culicidae</taxon>
        <taxon>Anophelinae</taxon>
        <taxon>Anopheles</taxon>
    </lineage>
</organism>
<dbReference type="InterPro" id="IPR039744">
    <property type="entry name" value="RIbosomal_uS14_euk_arc"/>
</dbReference>
<keyword evidence="13" id="KW-1185">Reference proteome</keyword>
<reference evidence="12" key="2">
    <citation type="submission" date="2022-08" db="UniProtKB">
        <authorList>
            <consortium name="EnsemblMetazoa"/>
        </authorList>
    </citation>
    <scope>IDENTIFICATION</scope>
    <source>
        <strain evidence="12">STECLA/ALBI9_A</strain>
    </source>
</reference>
<dbReference type="OrthoDB" id="10252683at2759"/>
<dbReference type="InterPro" id="IPR018271">
    <property type="entry name" value="Ribosomal_uS14_CS"/>
</dbReference>